<proteinExistence type="predicted"/>
<dbReference type="EMBL" id="CP050485">
    <property type="protein sequence ID" value="QOG28510.1"/>
    <property type="molecule type" value="Genomic_DNA"/>
</dbReference>
<evidence type="ECO:0000313" key="4">
    <source>
        <dbReference type="EMBL" id="QOG28510.1"/>
    </source>
</evidence>
<name>A0A366UBT0_ENTGA</name>
<reference evidence="2" key="4">
    <citation type="submission" date="2023-03" db="EMBL/GenBank/DDBJ databases">
        <authorList>
            <person name="Shen W."/>
            <person name="Cai J."/>
        </authorList>
    </citation>
    <scope>NUCLEOTIDE SEQUENCE</scope>
    <source>
        <strain evidence="2">K69-2</strain>
    </source>
</reference>
<dbReference type="RefSeq" id="WP_005470222.1">
    <property type="nucleotide sequence ID" value="NZ_BTSN01000004.1"/>
</dbReference>
<dbReference type="EMBL" id="JARPZN010000003">
    <property type="protein sequence ID" value="MDT2689762.1"/>
    <property type="molecule type" value="Genomic_DNA"/>
</dbReference>
<accession>A0A366UBT0</accession>
<evidence type="ECO:0000313" key="3">
    <source>
        <dbReference type="EMBL" id="MXS27337.1"/>
    </source>
</evidence>
<evidence type="ECO:0000313" key="5">
    <source>
        <dbReference type="Proteomes" id="UP000439965"/>
    </source>
</evidence>
<evidence type="ECO:0000313" key="2">
    <source>
        <dbReference type="EMBL" id="MDT2689762.1"/>
    </source>
</evidence>
<reference evidence="4 6" key="2">
    <citation type="submission" date="2020-03" db="EMBL/GenBank/DDBJ databases">
        <title>Characterization of ganglioside-mimicking enterococci.</title>
        <authorList>
            <person name="Patry R.T."/>
            <person name="Nothaft H."/>
            <person name="Bridger R."/>
            <person name="Shajahan A."/>
            <person name="Huynh S."/>
            <person name="Sanchez S."/>
            <person name="Azadi P."/>
            <person name="Cooper K."/>
            <person name="Miller W.G."/>
            <person name="Parker C.T."/>
            <person name="Wells L."/>
            <person name="Szymanski C.M."/>
        </authorList>
    </citation>
    <scope>NUCLEOTIDE SEQUENCE [LARGE SCALE GENOMIC DNA]</scope>
    <source>
        <strain evidence="4 6">EGM181</strain>
    </source>
</reference>
<dbReference type="Proteomes" id="UP001183682">
    <property type="component" value="Unassembled WGS sequence"/>
</dbReference>
<evidence type="ECO:0000313" key="7">
    <source>
        <dbReference type="Proteomes" id="UP000571857"/>
    </source>
</evidence>
<reference evidence="3 5" key="1">
    <citation type="submission" date="2019-04" db="EMBL/GenBank/DDBJ databases">
        <title>Step-wise assembly of the neonatal virome modulated by breast feeding.</title>
        <authorList>
            <person name="Liang G."/>
            <person name="Bushman F."/>
        </authorList>
    </citation>
    <scope>NUCLEOTIDE SEQUENCE [LARGE SCALE GENOMIC DNA]</scope>
    <source>
        <strain evidence="3 5">E3404</strain>
    </source>
</reference>
<dbReference type="Proteomes" id="UP000439965">
    <property type="component" value="Unassembled WGS sequence"/>
</dbReference>
<dbReference type="AlphaFoldDB" id="A0A366UBT0"/>
<organism evidence="3 5">
    <name type="scientific">Enterococcus gallinarum</name>
    <dbReference type="NCBI Taxonomy" id="1353"/>
    <lineage>
        <taxon>Bacteria</taxon>
        <taxon>Bacillati</taxon>
        <taxon>Bacillota</taxon>
        <taxon>Bacilli</taxon>
        <taxon>Lactobacillales</taxon>
        <taxon>Enterococcaceae</taxon>
        <taxon>Enterococcus</taxon>
    </lineage>
</organism>
<gene>
    <name evidence="4" type="ORF">EGM181_15215</name>
    <name evidence="3" type="ORF">GTI89_14850</name>
    <name evidence="1" type="ORF">HWH42_03425</name>
    <name evidence="2" type="ORF">P7E30_06055</name>
</gene>
<dbReference type="GeneID" id="93223191"/>
<dbReference type="Proteomes" id="UP000516696">
    <property type="component" value="Chromosome"/>
</dbReference>
<evidence type="ECO:0000313" key="6">
    <source>
        <dbReference type="Proteomes" id="UP000516696"/>
    </source>
</evidence>
<dbReference type="Proteomes" id="UP000571857">
    <property type="component" value="Unassembled WGS sequence"/>
</dbReference>
<reference evidence="1 7" key="3">
    <citation type="submission" date="2020-06" db="EMBL/GenBank/DDBJ databases">
        <title>Crossreactivity between MHC class I-restricted antigens from cancer cells and an enterococcal bacteriophage.</title>
        <authorList>
            <person name="Fluckiger A."/>
            <person name="Daillere R."/>
            <person name="Sassi M."/>
            <person name="Cattoir V."/>
            <person name="Kroemer G."/>
            <person name="Zitvogel L."/>
        </authorList>
    </citation>
    <scope>NUCLEOTIDE SEQUENCE [LARGE SCALE GENOMIC DNA]</scope>
    <source>
        <strain evidence="1 7">EG4</strain>
    </source>
</reference>
<dbReference type="EMBL" id="WVTI01000019">
    <property type="protein sequence ID" value="MXS27337.1"/>
    <property type="molecule type" value="Genomic_DNA"/>
</dbReference>
<protein>
    <submittedName>
        <fullName evidence="3">Uncharacterized protein</fullName>
    </submittedName>
</protein>
<dbReference type="EMBL" id="JABXJK010000009">
    <property type="protein sequence ID" value="MBA0971652.1"/>
    <property type="molecule type" value="Genomic_DNA"/>
</dbReference>
<sequence length="162" mass="18560">MDTEALVLDLLVQQKQMEALQNYLMKTSMVEDEASQTFLFDLKDYVDSLSLVTIYETAPTIEERQVEEMSAILGDQAQTLRELIRQLEELEDAGKKDFYGQQDGELRRTIAGLKGILELNGLLLQDNLTFQRKWKDTDGTVVVKETASEKNGFFQRLFGKNK</sequence>
<evidence type="ECO:0000313" key="1">
    <source>
        <dbReference type="EMBL" id="MBA0971652.1"/>
    </source>
</evidence>